<protein>
    <submittedName>
        <fullName evidence="6">Uncharacterized protein</fullName>
    </submittedName>
</protein>
<evidence type="ECO:0000256" key="5">
    <source>
        <dbReference type="SAM" id="Phobius"/>
    </source>
</evidence>
<evidence type="ECO:0000256" key="1">
    <source>
        <dbReference type="ARBA" id="ARBA00004141"/>
    </source>
</evidence>
<dbReference type="GO" id="GO:0016020">
    <property type="term" value="C:membrane"/>
    <property type="evidence" value="ECO:0007669"/>
    <property type="project" value="UniProtKB-SubCell"/>
</dbReference>
<reference evidence="6 7" key="1">
    <citation type="submission" date="2008-07" db="EMBL/GenBank/DDBJ databases">
        <authorList>
            <person name="El-Sayed N."/>
            <person name="Caler E."/>
            <person name="Inman J."/>
            <person name="Amedeo P."/>
            <person name="Hass B."/>
            <person name="Wortman J."/>
        </authorList>
    </citation>
    <scope>NUCLEOTIDE SEQUENCE [LARGE SCALE GENOMIC DNA]</scope>
    <source>
        <strain evidence="7">ATCC 50983 / TXsc</strain>
    </source>
</reference>
<feature type="transmembrane region" description="Helical" evidence="5">
    <location>
        <begin position="15"/>
        <end position="43"/>
    </location>
</feature>
<dbReference type="RefSeq" id="XP_002769434.1">
    <property type="nucleotide sequence ID" value="XM_002769388.1"/>
</dbReference>
<name>C5LME0_PERM5</name>
<keyword evidence="2 5" id="KW-0812">Transmembrane</keyword>
<dbReference type="OrthoDB" id="73273at2759"/>
<dbReference type="PANTHER" id="PTHR31652:SF0">
    <property type="entry name" value="LIMR FAMILY PROTEIN DDB_G0283707-RELATED"/>
    <property type="match status" value="1"/>
</dbReference>
<feature type="transmembrane region" description="Helical" evidence="5">
    <location>
        <begin position="64"/>
        <end position="87"/>
    </location>
</feature>
<evidence type="ECO:0000256" key="3">
    <source>
        <dbReference type="ARBA" id="ARBA00022989"/>
    </source>
</evidence>
<accession>C5LME0</accession>
<keyword evidence="3 5" id="KW-1133">Transmembrane helix</keyword>
<evidence type="ECO:0000313" key="7">
    <source>
        <dbReference type="Proteomes" id="UP000007800"/>
    </source>
</evidence>
<evidence type="ECO:0000313" key="6">
    <source>
        <dbReference type="EMBL" id="EER02152.1"/>
    </source>
</evidence>
<keyword evidence="7" id="KW-1185">Reference proteome</keyword>
<evidence type="ECO:0000256" key="4">
    <source>
        <dbReference type="ARBA" id="ARBA00023136"/>
    </source>
</evidence>
<organism evidence="7">
    <name type="scientific">Perkinsus marinus (strain ATCC 50983 / TXsc)</name>
    <dbReference type="NCBI Taxonomy" id="423536"/>
    <lineage>
        <taxon>Eukaryota</taxon>
        <taxon>Sar</taxon>
        <taxon>Alveolata</taxon>
        <taxon>Perkinsozoa</taxon>
        <taxon>Perkinsea</taxon>
        <taxon>Perkinsida</taxon>
        <taxon>Perkinsidae</taxon>
        <taxon>Perkinsus</taxon>
    </lineage>
</organism>
<dbReference type="EMBL" id="GG683442">
    <property type="protein sequence ID" value="EER02152.1"/>
    <property type="molecule type" value="Genomic_DNA"/>
</dbReference>
<dbReference type="InParanoid" id="C5LME0"/>
<sequence length="91" mass="9999">MLNWVLTEFISSDSLFIVTFIVFGILTLYLQAATINGCITFGTRFLFIVPVHPLRKGDTPSNSLLFNASLILLSTAATVHFATIALADYTK</sequence>
<keyword evidence="4 5" id="KW-0472">Membrane</keyword>
<dbReference type="GeneID" id="9054963"/>
<gene>
    <name evidence="6" type="ORF">Pmar_PMAR028531</name>
</gene>
<proteinExistence type="predicted"/>
<evidence type="ECO:0000256" key="2">
    <source>
        <dbReference type="ARBA" id="ARBA00022692"/>
    </source>
</evidence>
<comment type="subcellular location">
    <subcellularLocation>
        <location evidence="1">Membrane</location>
        <topology evidence="1">Multi-pass membrane protein</topology>
    </subcellularLocation>
</comment>
<dbReference type="Proteomes" id="UP000007800">
    <property type="component" value="Unassembled WGS sequence"/>
</dbReference>
<dbReference type="PANTHER" id="PTHR31652">
    <property type="entry name" value="LIMR FAMILY PROTEIN DDB_G0283707-RELATED"/>
    <property type="match status" value="1"/>
</dbReference>
<dbReference type="AlphaFoldDB" id="C5LME0"/>